<dbReference type="PANTHER" id="PTHR43760:SF1">
    <property type="entry name" value="ENDORIBONUCLEASE L-PSP_CHORISMATE MUTASE-LIKE DOMAIN-CONTAINING PROTEIN"/>
    <property type="match status" value="1"/>
</dbReference>
<dbReference type="SUPFAM" id="SSF55298">
    <property type="entry name" value="YjgF-like"/>
    <property type="match status" value="1"/>
</dbReference>
<organism evidence="2 3">
    <name type="scientific">Desulforudis audaxviator (strain MP104C)</name>
    <dbReference type="NCBI Taxonomy" id="477974"/>
    <lineage>
        <taxon>Bacteria</taxon>
        <taxon>Bacillati</taxon>
        <taxon>Bacillota</taxon>
        <taxon>Clostridia</taxon>
        <taxon>Thermoanaerobacterales</taxon>
        <taxon>Candidatus Desulforudaceae</taxon>
        <taxon>Candidatus Desulforudis</taxon>
    </lineage>
</organism>
<sequence>MSVEERCRALGLEIPAAPPPVAAYVPGVRAGQLLFTSGQLPVAGGEVVFRGRIGAELSPADGYEAARLCALNCLGVIRSVAGSLEQVEQVVQITGYVRSAPGFEGQPGVVNGASELVLAVFGEAGRHARAALGVAELPLGAAVELTMVVKLQDDRRR</sequence>
<dbReference type="EMBL" id="CP000860">
    <property type="protein sequence ID" value="ACA59976.1"/>
    <property type="molecule type" value="Genomic_DNA"/>
</dbReference>
<dbReference type="CDD" id="cd02199">
    <property type="entry name" value="YjgF_YER057c_UK114_like_1"/>
    <property type="match status" value="1"/>
</dbReference>
<proteinExistence type="predicted"/>
<dbReference type="PANTHER" id="PTHR43760">
    <property type="entry name" value="ENDORIBONUCLEASE-RELATED"/>
    <property type="match status" value="1"/>
</dbReference>
<evidence type="ECO:0000313" key="3">
    <source>
        <dbReference type="Proteomes" id="UP000008544"/>
    </source>
</evidence>
<name>B1I4S3_DESAP</name>
<reference evidence="2 3" key="2">
    <citation type="journal article" date="2008" name="Science">
        <title>Environmental genomics reveals a single-species ecosystem deep within Earth.</title>
        <authorList>
            <person name="Chivian D."/>
            <person name="Brodie E.L."/>
            <person name="Alm E.J."/>
            <person name="Culley D.E."/>
            <person name="Dehal P.S."/>
            <person name="Desantis T.Z."/>
            <person name="Gihring T.M."/>
            <person name="Lapidus A."/>
            <person name="Lin L.H."/>
            <person name="Lowry S.R."/>
            <person name="Moser D.P."/>
            <person name="Richardson P.M."/>
            <person name="Southam G."/>
            <person name="Wanger G."/>
            <person name="Pratt L.M."/>
            <person name="Andersen G.L."/>
            <person name="Hazen T.C."/>
            <person name="Brockman F.J."/>
            <person name="Arkin A.P."/>
            <person name="Onstott T.C."/>
        </authorList>
    </citation>
    <scope>NUCLEOTIDE SEQUENCE [LARGE SCALE GENOMIC DNA]</scope>
    <source>
        <strain evidence="2 3">MP104C</strain>
    </source>
</reference>
<dbReference type="OrthoDB" id="9806350at2"/>
<feature type="domain" description="Endoribonuclease L-PSP/chorismate mutase-like" evidence="1">
    <location>
        <begin position="4"/>
        <end position="141"/>
    </location>
</feature>
<dbReference type="InterPro" id="IPR035959">
    <property type="entry name" value="RutC-like_sf"/>
</dbReference>
<dbReference type="eggNOG" id="COG0251">
    <property type="taxonomic scope" value="Bacteria"/>
</dbReference>
<dbReference type="InterPro" id="IPR013813">
    <property type="entry name" value="Endoribo_LPSP/chorism_mut-like"/>
</dbReference>
<keyword evidence="3" id="KW-1185">Reference proteome</keyword>
<dbReference type="KEGG" id="dau:Daud_1470"/>
<dbReference type="HOGENOM" id="CLU_104845_0_1_9"/>
<accession>B1I4S3</accession>
<reference evidence="3" key="1">
    <citation type="submission" date="2007-10" db="EMBL/GenBank/DDBJ databases">
        <title>Complete sequence of chromosome of Desulforudis audaxviator MP104C.</title>
        <authorList>
            <person name="Copeland A."/>
            <person name="Lucas S."/>
            <person name="Lapidus A."/>
            <person name="Barry K."/>
            <person name="Glavina del Rio T."/>
            <person name="Dalin E."/>
            <person name="Tice H."/>
            <person name="Bruce D."/>
            <person name="Pitluck S."/>
            <person name="Lowry S.R."/>
            <person name="Larimer F."/>
            <person name="Land M.L."/>
            <person name="Hauser L."/>
            <person name="Kyrpides N."/>
            <person name="Ivanova N.N."/>
            <person name="Richardson P."/>
        </authorList>
    </citation>
    <scope>NUCLEOTIDE SEQUENCE [LARGE SCALE GENOMIC DNA]</scope>
    <source>
        <strain evidence="3">MP104C</strain>
    </source>
</reference>
<gene>
    <name evidence="2" type="ordered locus">Daud_1470</name>
</gene>
<dbReference type="RefSeq" id="WP_012302561.1">
    <property type="nucleotide sequence ID" value="NC_010424.1"/>
</dbReference>
<dbReference type="Pfam" id="PF14588">
    <property type="entry name" value="YjgF_endoribonc"/>
    <property type="match status" value="1"/>
</dbReference>
<evidence type="ECO:0000259" key="1">
    <source>
        <dbReference type="Pfam" id="PF14588"/>
    </source>
</evidence>
<evidence type="ECO:0000313" key="2">
    <source>
        <dbReference type="EMBL" id="ACA59976.1"/>
    </source>
</evidence>
<dbReference type="Proteomes" id="UP000008544">
    <property type="component" value="Chromosome"/>
</dbReference>
<dbReference type="Gene3D" id="3.30.1330.40">
    <property type="entry name" value="RutC-like"/>
    <property type="match status" value="1"/>
</dbReference>
<dbReference type="AlphaFoldDB" id="B1I4S3"/>
<dbReference type="STRING" id="477974.Daud_1470"/>
<protein>
    <submittedName>
        <fullName evidence="2">Endoribonuclease L-PSP</fullName>
    </submittedName>
</protein>